<dbReference type="AlphaFoldDB" id="A0A9P9EU77"/>
<accession>A0A9P9EU77</accession>
<protein>
    <submittedName>
        <fullName evidence="3">Uncharacterized protein</fullName>
    </submittedName>
</protein>
<sequence length="414" mass="45284">MDLDAIDEDHAAALAAAAASASAANKDDMVAGVGVGVGMGVGGILSTPDRPKRHITISPATTPAPSYFTYQSDFHNDYRQAYHDDDEAAQEPDPQGLRTPSLLSSPSVASSLGFSTGRMSPLRREVSRPTSSYHSHSHSRGPSDASPIARRISHPARRNRDALARRLSQLAHELTTGDQDNVDDNGVDMLTAQLDQIEGAVMKKSTPFSSPSTPSPRTTPQRPISFDMQSPGESIFSSPGSSVFRTRFSDLSASIMRDRVPTPEPEPEPPVKKGMSAAQAKKVIDEAMKLNEELSQLVANLRARQEESDHIHSLLVERAERAAQRILFLQSRIAHLEQELHENDDELQHLRILLKAVEIQMPLHPNKELQRCISSFKQDYQALKRKRASRSSFATISSVDSAYPGSPYPGSPSR</sequence>
<evidence type="ECO:0000313" key="3">
    <source>
        <dbReference type="EMBL" id="KAH7145709.1"/>
    </source>
</evidence>
<reference evidence="3" key="1">
    <citation type="journal article" date="2021" name="Nat. Commun.">
        <title>Genetic determinants of endophytism in the Arabidopsis root mycobiome.</title>
        <authorList>
            <person name="Mesny F."/>
            <person name="Miyauchi S."/>
            <person name="Thiergart T."/>
            <person name="Pickel B."/>
            <person name="Atanasova L."/>
            <person name="Karlsson M."/>
            <person name="Huettel B."/>
            <person name="Barry K.W."/>
            <person name="Haridas S."/>
            <person name="Chen C."/>
            <person name="Bauer D."/>
            <person name="Andreopoulos W."/>
            <person name="Pangilinan J."/>
            <person name="LaButti K."/>
            <person name="Riley R."/>
            <person name="Lipzen A."/>
            <person name="Clum A."/>
            <person name="Drula E."/>
            <person name="Henrissat B."/>
            <person name="Kohler A."/>
            <person name="Grigoriev I.V."/>
            <person name="Martin F.M."/>
            <person name="Hacquard S."/>
        </authorList>
    </citation>
    <scope>NUCLEOTIDE SEQUENCE</scope>
    <source>
        <strain evidence="3">MPI-CAGE-AT-0021</strain>
    </source>
</reference>
<proteinExistence type="predicted"/>
<organism evidence="3 4">
    <name type="scientific">Dactylonectria estremocensis</name>
    <dbReference type="NCBI Taxonomy" id="1079267"/>
    <lineage>
        <taxon>Eukaryota</taxon>
        <taxon>Fungi</taxon>
        <taxon>Dikarya</taxon>
        <taxon>Ascomycota</taxon>
        <taxon>Pezizomycotina</taxon>
        <taxon>Sordariomycetes</taxon>
        <taxon>Hypocreomycetidae</taxon>
        <taxon>Hypocreales</taxon>
        <taxon>Nectriaceae</taxon>
        <taxon>Dactylonectria</taxon>
    </lineage>
</organism>
<name>A0A9P9EU77_9HYPO</name>
<comment type="caution">
    <text evidence="3">The sequence shown here is derived from an EMBL/GenBank/DDBJ whole genome shotgun (WGS) entry which is preliminary data.</text>
</comment>
<dbReference type="EMBL" id="JAGMUU010000009">
    <property type="protein sequence ID" value="KAH7145709.1"/>
    <property type="molecule type" value="Genomic_DNA"/>
</dbReference>
<dbReference type="Proteomes" id="UP000717696">
    <property type="component" value="Unassembled WGS sequence"/>
</dbReference>
<feature type="region of interest" description="Disordered" evidence="2">
    <location>
        <begin position="203"/>
        <end position="223"/>
    </location>
</feature>
<evidence type="ECO:0000313" key="4">
    <source>
        <dbReference type="Proteomes" id="UP000717696"/>
    </source>
</evidence>
<evidence type="ECO:0000256" key="1">
    <source>
        <dbReference type="SAM" id="Coils"/>
    </source>
</evidence>
<evidence type="ECO:0000256" key="2">
    <source>
        <dbReference type="SAM" id="MobiDB-lite"/>
    </source>
</evidence>
<dbReference type="OrthoDB" id="4448936at2759"/>
<feature type="compositionally biased region" description="Low complexity" evidence="2">
    <location>
        <begin position="101"/>
        <end position="115"/>
    </location>
</feature>
<feature type="compositionally biased region" description="Low complexity" evidence="2">
    <location>
        <begin position="205"/>
        <end position="223"/>
    </location>
</feature>
<feature type="coiled-coil region" evidence="1">
    <location>
        <begin position="277"/>
        <end position="386"/>
    </location>
</feature>
<keyword evidence="4" id="KW-1185">Reference proteome</keyword>
<feature type="region of interest" description="Disordered" evidence="2">
    <location>
        <begin position="85"/>
        <end position="156"/>
    </location>
</feature>
<gene>
    <name evidence="3" type="ORF">B0J13DRAFT_325400</name>
</gene>
<keyword evidence="1" id="KW-0175">Coiled coil</keyword>